<evidence type="ECO:0000313" key="3">
    <source>
        <dbReference type="Proteomes" id="UP000318653"/>
    </source>
</evidence>
<keyword evidence="1" id="KW-0472">Membrane</keyword>
<keyword evidence="3" id="KW-1185">Reference proteome</keyword>
<keyword evidence="1" id="KW-0812">Transmembrane</keyword>
<organism evidence="2">
    <name type="scientific">White sturgeon adenovirus 1</name>
    <dbReference type="NCBI Taxonomy" id="2580388"/>
    <lineage>
        <taxon>Viruses</taxon>
        <taxon>Varidnaviria</taxon>
        <taxon>Bamfordvirae</taxon>
        <taxon>Preplasmiviricota</taxon>
        <taxon>Polisuviricotina</taxon>
        <taxon>Pharingeaviricetes</taxon>
        <taxon>Rowavirales</taxon>
        <taxon>Adenoviridae</taxon>
        <taxon>Ichtadenovirus</taxon>
        <taxon>Ichtadenovirus acipenseris</taxon>
        <taxon>Sturgeon ichtadenovirus A</taxon>
    </lineage>
</organism>
<accession>A0A4P8PIR5</accession>
<reference evidence="2" key="1">
    <citation type="journal article" date="2019" name="Infect. Genet. Evol.">
        <title>Unconventional gene arrangement and content revealed by full genome analysis of the white sturgeon adenovirus, the single member of the genus Ichtadenovirus.</title>
        <authorList>
            <person name="Doszpoly A."/>
            <person name="Harrach B."/>
            <person name="LaPatra S."/>
            <person name="Benko M."/>
        </authorList>
    </citation>
    <scope>NUCLEOTIDE SEQUENCE</scope>
    <source>
        <strain evidence="2">WSAdV1/1996</strain>
    </source>
</reference>
<sequence>MRCNGEVYPAEEITIVNGQCFTQYELNLIQTVFEQCLLFLFVFIFYFGYAVITEPHDDHFPAYYALPPM</sequence>
<dbReference type="Proteomes" id="UP000318653">
    <property type="component" value="Segment"/>
</dbReference>
<evidence type="ECO:0000313" key="2">
    <source>
        <dbReference type="EMBL" id="QCQ84191.1"/>
    </source>
</evidence>
<dbReference type="RefSeq" id="YP_010790563.1">
    <property type="nucleotide sequence ID" value="NC_075448.1"/>
</dbReference>
<name>A0A4P8PIR5_9ADEN</name>
<dbReference type="GeneID" id="80527968"/>
<feature type="transmembrane region" description="Helical" evidence="1">
    <location>
        <begin position="32"/>
        <end position="52"/>
    </location>
</feature>
<protein>
    <submittedName>
        <fullName evidence="2">ORF10</fullName>
    </submittedName>
</protein>
<evidence type="ECO:0000256" key="1">
    <source>
        <dbReference type="SAM" id="Phobius"/>
    </source>
</evidence>
<proteinExistence type="predicted"/>
<keyword evidence="1" id="KW-1133">Transmembrane helix</keyword>
<dbReference type="KEGG" id="vg:80527968"/>
<dbReference type="EMBL" id="MK101347">
    <property type="protein sequence ID" value="QCQ84191.1"/>
    <property type="molecule type" value="Genomic_DNA"/>
</dbReference>